<dbReference type="Pfam" id="PF26135">
    <property type="entry name" value="YuzI"/>
    <property type="match status" value="1"/>
</dbReference>
<name>A0A8J3A3D0_9BACL</name>
<dbReference type="RefSeq" id="WP_188499322.1">
    <property type="nucleotide sequence ID" value="NZ_BMFV01000056.1"/>
</dbReference>
<reference evidence="2" key="2">
    <citation type="submission" date="2020-09" db="EMBL/GenBank/DDBJ databases">
        <authorList>
            <person name="Sun Q."/>
            <person name="Zhou Y."/>
        </authorList>
    </citation>
    <scope>NUCLEOTIDE SEQUENCE</scope>
    <source>
        <strain evidence="2">CGMCC 1.12777</strain>
    </source>
</reference>
<protein>
    <submittedName>
        <fullName evidence="2">Uncharacterized protein</fullName>
    </submittedName>
</protein>
<reference evidence="2" key="1">
    <citation type="journal article" date="2014" name="Int. J. Syst. Evol. Microbiol.">
        <title>Complete genome sequence of Corynebacterium casei LMG S-19264T (=DSM 44701T), isolated from a smear-ripened cheese.</title>
        <authorList>
            <consortium name="US DOE Joint Genome Institute (JGI-PGF)"/>
            <person name="Walter F."/>
            <person name="Albersmeier A."/>
            <person name="Kalinowski J."/>
            <person name="Ruckert C."/>
        </authorList>
    </citation>
    <scope>NUCLEOTIDE SEQUENCE</scope>
    <source>
        <strain evidence="2">CGMCC 1.12777</strain>
    </source>
</reference>
<dbReference type="InterPro" id="IPR058887">
    <property type="entry name" value="YuzI-like"/>
</dbReference>
<keyword evidence="1" id="KW-1133">Transmembrane helix</keyword>
<evidence type="ECO:0000313" key="3">
    <source>
        <dbReference type="Proteomes" id="UP000656813"/>
    </source>
</evidence>
<dbReference type="EMBL" id="BMFV01000056">
    <property type="protein sequence ID" value="GGH88728.1"/>
    <property type="molecule type" value="Genomic_DNA"/>
</dbReference>
<proteinExistence type="predicted"/>
<gene>
    <name evidence="2" type="ORF">GCM10007096_41720</name>
</gene>
<feature type="transmembrane region" description="Helical" evidence="1">
    <location>
        <begin position="49"/>
        <end position="67"/>
    </location>
</feature>
<comment type="caution">
    <text evidence="2">The sequence shown here is derived from an EMBL/GenBank/DDBJ whole genome shotgun (WGS) entry which is preliminary data.</text>
</comment>
<evidence type="ECO:0000313" key="2">
    <source>
        <dbReference type="EMBL" id="GGH88728.1"/>
    </source>
</evidence>
<keyword evidence="1" id="KW-0472">Membrane</keyword>
<organism evidence="2 3">
    <name type="scientific">Pullulanibacillus pueri</name>
    <dbReference type="NCBI Taxonomy" id="1437324"/>
    <lineage>
        <taxon>Bacteria</taxon>
        <taxon>Bacillati</taxon>
        <taxon>Bacillota</taxon>
        <taxon>Bacilli</taxon>
        <taxon>Bacillales</taxon>
        <taxon>Sporolactobacillaceae</taxon>
        <taxon>Pullulanibacillus</taxon>
    </lineage>
</organism>
<keyword evidence="3" id="KW-1185">Reference proteome</keyword>
<keyword evidence="1" id="KW-0812">Transmembrane</keyword>
<dbReference type="Proteomes" id="UP000656813">
    <property type="component" value="Unassembled WGS sequence"/>
</dbReference>
<dbReference type="AlphaFoldDB" id="A0A8J3A3D0"/>
<sequence>MLIRVFFLFIGFGLAVAGGVTIIAFLNLMTTGEGFYGYLSFMAHRVESYLFLSGIILIWLSIYFPSFK</sequence>
<evidence type="ECO:0000256" key="1">
    <source>
        <dbReference type="SAM" id="Phobius"/>
    </source>
</evidence>
<accession>A0A8J3A3D0</accession>
<feature type="transmembrane region" description="Helical" evidence="1">
    <location>
        <begin position="6"/>
        <end position="28"/>
    </location>
</feature>